<dbReference type="AlphaFoldDB" id="A0A533Q8Z9"/>
<evidence type="ECO:0000256" key="1">
    <source>
        <dbReference type="SAM" id="Phobius"/>
    </source>
</evidence>
<keyword evidence="1" id="KW-1133">Transmembrane helix</keyword>
<feature type="domain" description="Fibronectin type-III" evidence="2">
    <location>
        <begin position="67"/>
        <end position="167"/>
    </location>
</feature>
<dbReference type="InterPro" id="IPR003961">
    <property type="entry name" value="FN3_dom"/>
</dbReference>
<sequence length="559" mass="60467">MRNIVFGIVLATRRFFTCCFLFRLADVFLFCALFVTANPLVYGLPLLQPVVYDAQSPAYNQQPAASAPRAITGPASSITHNSATLSGTVNANGLETKVWFQYRVINGLSLNTFSTQNVIGTSDTTVNTRIIRLLPGTTYYYRLVAQNEAGISYGDELLLTTIHVKPYITTDITPPAGSISINKEAYYTNSSTITLNLSASDDIGIMGYYLSTNPIMPSALAPGWISVPPYAAYTEKFTENIPFTLSDGDGRITVYVWYKDAAGNVSDKSSDSIMLDTTPPSITIISPTTNSTYSTTSDTIIIGGSASDSISGVNSVIWNIDKEDGITENKTVDWTTSDIPLSSGNNMITIKVTDGAGNIGAYMIAVTSYPDNIPTVVTGPATNMTTNLATLHGAVNAKGLPTTAWFQYGTASGSYNSKSSVQSIEGGTDDTLITIRISDLKAGKTYYYRIVAQNSAGTAYGSEMLCNTVASKGKIYGHVVYFASGKPIAFARVRLKGTYAKRKPFRTIVTDENGFFRFKDLDADRYGISVAKKGFVSTTQMVELKEGVKKKIDFPLRIR</sequence>
<dbReference type="SMART" id="SM00060">
    <property type="entry name" value="FN3"/>
    <property type="match status" value="2"/>
</dbReference>
<dbReference type="InterPro" id="IPR013783">
    <property type="entry name" value="Ig-like_fold"/>
</dbReference>
<dbReference type="SUPFAM" id="SSF49452">
    <property type="entry name" value="Starch-binding domain-like"/>
    <property type="match status" value="1"/>
</dbReference>
<proteinExistence type="predicted"/>
<keyword evidence="1" id="KW-0812">Transmembrane</keyword>
<dbReference type="Proteomes" id="UP000319783">
    <property type="component" value="Unassembled WGS sequence"/>
</dbReference>
<dbReference type="PROSITE" id="PS50853">
    <property type="entry name" value="FN3"/>
    <property type="match status" value="1"/>
</dbReference>
<dbReference type="EMBL" id="SULG01000060">
    <property type="protein sequence ID" value="TLD41167.1"/>
    <property type="molecule type" value="Genomic_DNA"/>
</dbReference>
<dbReference type="GO" id="GO:0030246">
    <property type="term" value="F:carbohydrate binding"/>
    <property type="evidence" value="ECO:0007669"/>
    <property type="project" value="InterPro"/>
</dbReference>
<accession>A0A533Q8Z9</accession>
<dbReference type="InterPro" id="IPR036116">
    <property type="entry name" value="FN3_sf"/>
</dbReference>
<reference evidence="3 4" key="1">
    <citation type="submission" date="2019-04" db="EMBL/GenBank/DDBJ databases">
        <title>Genome of a novel bacterium Candidatus Jettenia ecosi reconstructed from metagenome of an anammox bioreactor.</title>
        <authorList>
            <person name="Mardanov A.V."/>
            <person name="Beletsky A.V."/>
            <person name="Ravin N.V."/>
            <person name="Botchkova E.A."/>
            <person name="Litti Y.V."/>
            <person name="Nozhevnikova A.N."/>
        </authorList>
    </citation>
    <scope>NUCLEOTIDE SEQUENCE [LARGE SCALE GENOMIC DNA]</scope>
    <source>
        <strain evidence="3">J2</strain>
    </source>
</reference>
<gene>
    <name evidence="3" type="ORF">JETT_2586</name>
</gene>
<evidence type="ECO:0000313" key="3">
    <source>
        <dbReference type="EMBL" id="TLD41167.1"/>
    </source>
</evidence>
<dbReference type="SUPFAM" id="SSF49265">
    <property type="entry name" value="Fibronectin type III"/>
    <property type="match status" value="1"/>
</dbReference>
<evidence type="ECO:0000313" key="4">
    <source>
        <dbReference type="Proteomes" id="UP000319783"/>
    </source>
</evidence>
<dbReference type="Gene3D" id="2.60.40.10">
    <property type="entry name" value="Immunoglobulins"/>
    <property type="match status" value="2"/>
</dbReference>
<organism evidence="3 4">
    <name type="scientific">Candidatus Jettenia ecosi</name>
    <dbReference type="NCBI Taxonomy" id="2494326"/>
    <lineage>
        <taxon>Bacteria</taxon>
        <taxon>Pseudomonadati</taxon>
        <taxon>Planctomycetota</taxon>
        <taxon>Candidatus Brocadiia</taxon>
        <taxon>Candidatus Brocadiales</taxon>
        <taxon>Candidatus Brocadiaceae</taxon>
        <taxon>Candidatus Jettenia</taxon>
    </lineage>
</organism>
<evidence type="ECO:0000259" key="2">
    <source>
        <dbReference type="PROSITE" id="PS50853"/>
    </source>
</evidence>
<keyword evidence="1" id="KW-0472">Membrane</keyword>
<feature type="transmembrane region" description="Helical" evidence="1">
    <location>
        <begin position="20"/>
        <end position="42"/>
    </location>
</feature>
<dbReference type="InterPro" id="IPR013784">
    <property type="entry name" value="Carb-bd-like_fold"/>
</dbReference>
<dbReference type="Pfam" id="PF17957">
    <property type="entry name" value="Big_7"/>
    <property type="match status" value="1"/>
</dbReference>
<dbReference type="Gene3D" id="2.60.40.1120">
    <property type="entry name" value="Carboxypeptidase-like, regulatory domain"/>
    <property type="match status" value="1"/>
</dbReference>
<name>A0A533Q8Z9_9BACT</name>
<comment type="caution">
    <text evidence="3">The sequence shown here is derived from an EMBL/GenBank/DDBJ whole genome shotgun (WGS) entry which is preliminary data.</text>
</comment>
<dbReference type="Pfam" id="PF13620">
    <property type="entry name" value="CarboxypepD_reg"/>
    <property type="match status" value="1"/>
</dbReference>
<dbReference type="CDD" id="cd00063">
    <property type="entry name" value="FN3"/>
    <property type="match status" value="1"/>
</dbReference>
<protein>
    <recommendedName>
        <fullName evidence="2">Fibronectin type-III domain-containing protein</fullName>
    </recommendedName>
</protein>